<evidence type="ECO:0000256" key="2">
    <source>
        <dbReference type="ARBA" id="ARBA00023136"/>
    </source>
</evidence>
<dbReference type="InterPro" id="IPR037873">
    <property type="entry name" value="BamE-like"/>
</dbReference>
<sequence>MGLAKGVRLLLVSAAMAIASGCANIGSDFPDQRVQELEIGETTQQEVRNTFGEPWRVGYEDGMRTWTYGKYRYSLLGASSTKDLVIRFNKDNVVKSYSFNTTDHAQ</sequence>
<dbReference type="Gene3D" id="3.30.1450.10">
    <property type="match status" value="1"/>
</dbReference>
<keyword evidence="6" id="KW-1185">Reference proteome</keyword>
<feature type="signal peptide" evidence="3">
    <location>
        <begin position="1"/>
        <end position="25"/>
    </location>
</feature>
<evidence type="ECO:0000256" key="3">
    <source>
        <dbReference type="SAM" id="SignalP"/>
    </source>
</evidence>
<name>A0A4P7XFR2_9ALTE</name>
<dbReference type="KEGG" id="hmi:soil367_07635"/>
<gene>
    <name evidence="5" type="ORF">soil367_07635</name>
</gene>
<evidence type="ECO:0000313" key="6">
    <source>
        <dbReference type="Proteomes" id="UP000298049"/>
    </source>
</evidence>
<dbReference type="OrthoDB" id="5405892at2"/>
<dbReference type="AlphaFoldDB" id="A0A4P7XFR2"/>
<feature type="chain" id="PRO_5020553907" evidence="3">
    <location>
        <begin position="26"/>
        <end position="106"/>
    </location>
</feature>
<dbReference type="GO" id="GO:0019867">
    <property type="term" value="C:outer membrane"/>
    <property type="evidence" value="ECO:0007669"/>
    <property type="project" value="InterPro"/>
</dbReference>
<dbReference type="InterPro" id="IPR007450">
    <property type="entry name" value="BamE_dom"/>
</dbReference>
<feature type="domain" description="Outer membrane protein assembly factor BamE" evidence="4">
    <location>
        <begin position="31"/>
        <end position="96"/>
    </location>
</feature>
<dbReference type="Proteomes" id="UP000298049">
    <property type="component" value="Chromosome"/>
</dbReference>
<evidence type="ECO:0000313" key="5">
    <source>
        <dbReference type="EMBL" id="QCF25801.1"/>
    </source>
</evidence>
<proteinExistence type="predicted"/>
<evidence type="ECO:0000259" key="4">
    <source>
        <dbReference type="Pfam" id="PF04355"/>
    </source>
</evidence>
<accession>A0A4P7XFR2</accession>
<keyword evidence="2" id="KW-0472">Membrane</keyword>
<protein>
    <submittedName>
        <fullName evidence="5">Outer membrane protein assembly factor BamE</fullName>
    </submittedName>
</protein>
<dbReference type="PROSITE" id="PS51257">
    <property type="entry name" value="PROKAR_LIPOPROTEIN"/>
    <property type="match status" value="1"/>
</dbReference>
<organism evidence="5 6">
    <name type="scientific">Hydrocarboniclastica marina</name>
    <dbReference type="NCBI Taxonomy" id="2259620"/>
    <lineage>
        <taxon>Bacteria</taxon>
        <taxon>Pseudomonadati</taxon>
        <taxon>Pseudomonadota</taxon>
        <taxon>Gammaproteobacteria</taxon>
        <taxon>Alteromonadales</taxon>
        <taxon>Alteromonadaceae</taxon>
        <taxon>Hydrocarboniclastica</taxon>
    </lineage>
</organism>
<dbReference type="RefSeq" id="WP_136548456.1">
    <property type="nucleotide sequence ID" value="NZ_CP031093.1"/>
</dbReference>
<dbReference type="EMBL" id="CP031093">
    <property type="protein sequence ID" value="QCF25801.1"/>
    <property type="molecule type" value="Genomic_DNA"/>
</dbReference>
<keyword evidence="1 3" id="KW-0732">Signal</keyword>
<reference evidence="5 6" key="1">
    <citation type="submission" date="2018-07" db="EMBL/GenBank/DDBJ databases">
        <title>Marsedoiliclastica nanhaica gen. nov. sp. nov., a novel marine hydrocarbonoclastic bacterium isolated from an in-situ enriched hydrocarbon-degrading consortium in deep-sea sediment.</title>
        <authorList>
            <person name="Dong C."/>
            <person name="Ma T."/>
            <person name="Liu R."/>
            <person name="Shao Z."/>
        </authorList>
    </citation>
    <scope>NUCLEOTIDE SEQUENCE [LARGE SCALE GENOMIC DNA]</scope>
    <source>
        <strain evidence="6">soil36-7</strain>
    </source>
</reference>
<evidence type="ECO:0000256" key="1">
    <source>
        <dbReference type="ARBA" id="ARBA00022729"/>
    </source>
</evidence>
<dbReference type="Pfam" id="PF04355">
    <property type="entry name" value="BamE"/>
    <property type="match status" value="1"/>
</dbReference>